<dbReference type="OrthoDB" id="8326226at2"/>
<dbReference type="SUPFAM" id="SSF53795">
    <property type="entry name" value="PEP carboxykinase-like"/>
    <property type="match status" value="1"/>
</dbReference>
<dbReference type="InterPro" id="IPR027417">
    <property type="entry name" value="P-loop_NTPase"/>
</dbReference>
<keyword evidence="2" id="KW-0418">Kinase</keyword>
<dbReference type="HOGENOM" id="CLU_052030_2_2_5"/>
<keyword evidence="2" id="KW-0808">Transferase</keyword>
<dbReference type="InterPro" id="IPR011104">
    <property type="entry name" value="Hpr_kin/Pase_C"/>
</dbReference>
<organism evidence="2 3">
    <name type="scientific">Caulobacter vibrioides (strain NA1000 / CB15N)</name>
    <name type="common">Caulobacter crescentus</name>
    <dbReference type="NCBI Taxonomy" id="565050"/>
    <lineage>
        <taxon>Bacteria</taxon>
        <taxon>Pseudomonadati</taxon>
        <taxon>Pseudomonadota</taxon>
        <taxon>Alphaproteobacteria</taxon>
        <taxon>Caulobacterales</taxon>
        <taxon>Caulobacteraceae</taxon>
        <taxon>Caulobacter</taxon>
    </lineage>
</organism>
<evidence type="ECO:0000259" key="1">
    <source>
        <dbReference type="Pfam" id="PF07475"/>
    </source>
</evidence>
<dbReference type="Gene3D" id="3.40.50.300">
    <property type="entry name" value="P-loop containing nucleotide triphosphate hydrolases"/>
    <property type="match status" value="1"/>
</dbReference>
<evidence type="ECO:0000313" key="3">
    <source>
        <dbReference type="Proteomes" id="UP000001364"/>
    </source>
</evidence>
<dbReference type="AlphaFoldDB" id="A0A0H3C5G7"/>
<reference evidence="2 3" key="1">
    <citation type="journal article" date="2010" name="J. Bacteriol.">
        <title>The genetic basis of laboratory adaptation in Caulobacter crescentus.</title>
        <authorList>
            <person name="Marks M.E."/>
            <person name="Castro-Rojas C.M."/>
            <person name="Teiling C."/>
            <person name="Du L."/>
            <person name="Kapatral V."/>
            <person name="Walunas T.L."/>
            <person name="Crosson S."/>
        </authorList>
    </citation>
    <scope>NUCLEOTIDE SEQUENCE [LARGE SCALE GENOMIC DNA]</scope>
    <source>
        <strain evidence="3">NA1000 / CB15N</strain>
    </source>
</reference>
<dbReference type="GO" id="GO:0006109">
    <property type="term" value="P:regulation of carbohydrate metabolic process"/>
    <property type="evidence" value="ECO:0007669"/>
    <property type="project" value="InterPro"/>
</dbReference>
<dbReference type="GO" id="GO:0005524">
    <property type="term" value="F:ATP binding"/>
    <property type="evidence" value="ECO:0007669"/>
    <property type="project" value="InterPro"/>
</dbReference>
<dbReference type="EMBL" id="CP001340">
    <property type="protein sequence ID" value="ACL93706.1"/>
    <property type="molecule type" value="Genomic_DNA"/>
</dbReference>
<dbReference type="SMR" id="A0A0H3C5G7"/>
<dbReference type="Proteomes" id="UP000001364">
    <property type="component" value="Chromosome"/>
</dbReference>
<dbReference type="RefSeq" id="WP_010918128.1">
    <property type="nucleotide sequence ID" value="NC_011916.1"/>
</dbReference>
<dbReference type="GeneID" id="7330285"/>
<proteinExistence type="predicted"/>
<evidence type="ECO:0000313" key="2">
    <source>
        <dbReference type="EMBL" id="ACL93706.1"/>
    </source>
</evidence>
<dbReference type="Pfam" id="PF07475">
    <property type="entry name" value="Hpr_kinase_C"/>
    <property type="match status" value="1"/>
</dbReference>
<accession>A0A0H3C5G7</accession>
<gene>
    <name evidence="2" type="primary">hprK</name>
    <name evidence="2" type="ordered locus">CCNA_00239</name>
</gene>
<dbReference type="CDD" id="cd01918">
    <property type="entry name" value="HprK_C"/>
    <property type="match status" value="1"/>
</dbReference>
<dbReference type="RefSeq" id="YP_002515614.1">
    <property type="nucleotide sequence ID" value="NC_011916.1"/>
</dbReference>
<dbReference type="PATRIC" id="fig|565050.3.peg.235"/>
<sequence length="144" mass="15402">MIRHGGLIALRHQGLWRGALIEGPSGAGKSDLALRALDQGFRLVADDRVVTFAAGGRLYGRAPETLAGLIEVRGLGVVTAAAVSFAEIALVIRCVDTPGRVERLPEPRFERIAGVDVPVFDLWPPEPAAPAKIRRMMQSLGVQS</sequence>
<dbReference type="PhylomeDB" id="A0A0H3C5G7"/>
<dbReference type="EC" id="2.7.1.-" evidence="2"/>
<feature type="domain" description="HPr kinase/phosphorylase C-terminal" evidence="1">
    <location>
        <begin position="17"/>
        <end position="82"/>
    </location>
</feature>
<keyword evidence="3" id="KW-1185">Reference proteome</keyword>
<dbReference type="GO" id="GO:0000155">
    <property type="term" value="F:phosphorelay sensor kinase activity"/>
    <property type="evidence" value="ECO:0007669"/>
    <property type="project" value="InterPro"/>
</dbReference>
<dbReference type="KEGG" id="ccs:CCNA_00239"/>
<protein>
    <submittedName>
        <fullName evidence="2">Serine kinase/phosphatase HprK</fullName>
        <ecNumber evidence="2">2.7.1.-</ecNumber>
    </submittedName>
</protein>
<name>A0A0H3C5G7_CAUVN</name>